<dbReference type="AlphaFoldDB" id="A0AAN9TNE0"/>
<accession>A0AAN9TNE0</accession>
<feature type="region of interest" description="Disordered" evidence="1">
    <location>
        <begin position="221"/>
        <end position="246"/>
    </location>
</feature>
<sequence length="425" mass="46066">MLKKEAAGGNETASVSISFNTSNVDEDRKNEEVQSHIEAVSSSTSIFSLGVDMQRNQVDQKMNILRSPSRESVGTDISLFSVSTLASELTSRVRLLNVRTGNDRSRGPSPNFDSKRSKRPENIRELWFEDAYDMIKGMAALSSAVGLAKSFSTSDITNLPCMMSEDESSTLEASRRNAVSEPAISSCQRSAYLLQQNMRLDNASRSCSTWVAVGDISSTSQLPSPHALASVPISQGGDSRNPCGPSFSPADLVRSVNKKVRQHYIRRRLLNTYKALERLSQSEFNLDKLEVEAAASAHGQNQSRMSTIDSAKESPAGESVSPTAAPSFRKGGNNGGASCSNSSTTNRLSVPGMASVVAGAAGARNQSWKKVHVPGVDPLTVMDVERGRGQPLTKYDRNMMIFNWLLTLEPEDDTMIPELAATAYQ</sequence>
<organism evidence="2 3">
    <name type="scientific">Parthenolecanium corni</name>
    <dbReference type="NCBI Taxonomy" id="536013"/>
    <lineage>
        <taxon>Eukaryota</taxon>
        <taxon>Metazoa</taxon>
        <taxon>Ecdysozoa</taxon>
        <taxon>Arthropoda</taxon>
        <taxon>Hexapoda</taxon>
        <taxon>Insecta</taxon>
        <taxon>Pterygota</taxon>
        <taxon>Neoptera</taxon>
        <taxon>Paraneoptera</taxon>
        <taxon>Hemiptera</taxon>
        <taxon>Sternorrhyncha</taxon>
        <taxon>Coccoidea</taxon>
        <taxon>Coccidae</taxon>
        <taxon>Parthenolecanium</taxon>
    </lineage>
</organism>
<keyword evidence="3" id="KW-1185">Reference proteome</keyword>
<feature type="region of interest" description="Disordered" evidence="1">
    <location>
        <begin position="296"/>
        <end position="348"/>
    </location>
</feature>
<proteinExistence type="predicted"/>
<reference evidence="2 3" key="1">
    <citation type="submission" date="2024-03" db="EMBL/GenBank/DDBJ databases">
        <title>Adaptation during the transition from Ophiocordyceps entomopathogen to insect associate is accompanied by gene loss and intensified selection.</title>
        <authorList>
            <person name="Ward C.M."/>
            <person name="Onetto C.A."/>
            <person name="Borneman A.R."/>
        </authorList>
    </citation>
    <scope>NUCLEOTIDE SEQUENCE [LARGE SCALE GENOMIC DNA]</scope>
    <source>
        <strain evidence="2">AWRI1</strain>
        <tissue evidence="2">Single Adult Female</tissue>
    </source>
</reference>
<gene>
    <name evidence="2" type="ORF">V9T40_013240</name>
</gene>
<name>A0AAN9TNE0_9HEMI</name>
<dbReference type="Proteomes" id="UP001367676">
    <property type="component" value="Unassembled WGS sequence"/>
</dbReference>
<feature type="compositionally biased region" description="Low complexity" evidence="1">
    <location>
        <begin position="336"/>
        <end position="348"/>
    </location>
</feature>
<feature type="compositionally biased region" description="Polar residues" evidence="1">
    <location>
        <begin position="298"/>
        <end position="309"/>
    </location>
</feature>
<comment type="caution">
    <text evidence="2">The sequence shown here is derived from an EMBL/GenBank/DDBJ whole genome shotgun (WGS) entry which is preliminary data.</text>
</comment>
<evidence type="ECO:0000313" key="2">
    <source>
        <dbReference type="EMBL" id="KAK7595415.1"/>
    </source>
</evidence>
<evidence type="ECO:0000313" key="3">
    <source>
        <dbReference type="Proteomes" id="UP001367676"/>
    </source>
</evidence>
<evidence type="ECO:0000256" key="1">
    <source>
        <dbReference type="SAM" id="MobiDB-lite"/>
    </source>
</evidence>
<dbReference type="EMBL" id="JBBCAQ010000018">
    <property type="protein sequence ID" value="KAK7595415.1"/>
    <property type="molecule type" value="Genomic_DNA"/>
</dbReference>
<protein>
    <submittedName>
        <fullName evidence="2">Uncharacterized protein</fullName>
    </submittedName>
</protein>